<name>A0A017RUB5_9CLOT</name>
<comment type="caution">
    <text evidence="1">The sequence shown here is derived from an EMBL/GenBank/DDBJ whole genome shotgun (WGS) entry which is preliminary data.</text>
</comment>
<dbReference type="OrthoDB" id="2942871at2"/>
<gene>
    <name evidence="1" type="ORF">Q428_08715</name>
</gene>
<dbReference type="EMBL" id="AZQP01000024">
    <property type="protein sequence ID" value="EYE88272.1"/>
    <property type="molecule type" value="Genomic_DNA"/>
</dbReference>
<evidence type="ECO:0000313" key="2">
    <source>
        <dbReference type="Proteomes" id="UP000019681"/>
    </source>
</evidence>
<dbReference type="STRING" id="1403537.Q428_08715"/>
<accession>A0A017RUB5</accession>
<dbReference type="RefSeq" id="WP_035379977.1">
    <property type="nucleotide sequence ID" value="NZ_AZQP01000024.1"/>
</dbReference>
<dbReference type="AlphaFoldDB" id="A0A017RUB5"/>
<dbReference type="InterPro" id="IPR038667">
    <property type="entry name" value="XkdH-like_sf"/>
</dbReference>
<organism evidence="1 2">
    <name type="scientific">Fervidicella metallireducens AeB</name>
    <dbReference type="NCBI Taxonomy" id="1403537"/>
    <lineage>
        <taxon>Bacteria</taxon>
        <taxon>Bacillati</taxon>
        <taxon>Bacillota</taxon>
        <taxon>Clostridia</taxon>
        <taxon>Eubacteriales</taxon>
        <taxon>Clostridiaceae</taxon>
        <taxon>Fervidicella</taxon>
    </lineage>
</organism>
<protein>
    <submittedName>
        <fullName evidence="1">Uncharacterized protein</fullName>
    </submittedName>
</protein>
<reference evidence="1 2" key="1">
    <citation type="journal article" date="2014" name="Genome Announc.">
        <title>Draft Genome Sequence of Fervidicella metallireducens Strain AeBT, an Iron-Reducing Thermoanaerobe from the Great Artesian Basin.</title>
        <authorList>
            <person name="Patel B.K."/>
        </authorList>
    </citation>
    <scope>NUCLEOTIDE SEQUENCE [LARGE SCALE GENOMIC DNA]</scope>
    <source>
        <strain evidence="1 2">AeB</strain>
    </source>
</reference>
<evidence type="ECO:0000313" key="1">
    <source>
        <dbReference type="EMBL" id="EYE88272.1"/>
    </source>
</evidence>
<keyword evidence="2" id="KW-1185">Reference proteome</keyword>
<sequence length="118" mass="13302">MNERQAIESTYFDKCKIFRKDNSFKDPKTKQTKQSEIVIAEDVKCALSRNSGRETSFGSSHGEVKGSYTLFCAPEIDIIPGDKIEVITSVGQSFTLWAGKPFKYISHAEIPMSEDERT</sequence>
<proteinExistence type="predicted"/>
<dbReference type="Gene3D" id="2.40.10.370">
    <property type="entry name" value="Protein of unknown function DUF3599"/>
    <property type="match status" value="1"/>
</dbReference>
<dbReference type="Proteomes" id="UP000019681">
    <property type="component" value="Unassembled WGS sequence"/>
</dbReference>